<keyword evidence="2" id="KW-0689">Ribosomal protein</keyword>
<dbReference type="PRINTS" id="PR00976">
    <property type="entry name" value="RIBOSOMALS21"/>
</dbReference>
<dbReference type="InterPro" id="IPR001911">
    <property type="entry name" value="Ribosomal_bS21"/>
</dbReference>
<evidence type="ECO:0000256" key="4">
    <source>
        <dbReference type="SAM" id="MobiDB-lite"/>
    </source>
</evidence>
<comment type="similarity">
    <text evidence="1">Belongs to the bacterial ribosomal protein bS21 family.</text>
</comment>
<dbReference type="PANTHER" id="PTHR21109:SF22">
    <property type="entry name" value="SMALL RIBOSOMAL SUBUNIT PROTEIN BS21"/>
    <property type="match status" value="1"/>
</dbReference>
<dbReference type="Pfam" id="PF01165">
    <property type="entry name" value="Ribosomal_S21"/>
    <property type="match status" value="1"/>
</dbReference>
<dbReference type="EMBL" id="UINC01001845">
    <property type="protein sequence ID" value="SUZ89854.1"/>
    <property type="molecule type" value="Genomic_DNA"/>
</dbReference>
<protein>
    <recommendedName>
        <fullName evidence="6">30S ribosomal protein S21</fullName>
    </recommendedName>
</protein>
<evidence type="ECO:0000313" key="5">
    <source>
        <dbReference type="EMBL" id="SUZ89854.1"/>
    </source>
</evidence>
<evidence type="ECO:0000256" key="1">
    <source>
        <dbReference type="ARBA" id="ARBA00006640"/>
    </source>
</evidence>
<dbReference type="InterPro" id="IPR038380">
    <property type="entry name" value="Ribosomal_bS21_sf"/>
</dbReference>
<dbReference type="Gene3D" id="1.20.5.1150">
    <property type="entry name" value="Ribosomal protein S8"/>
    <property type="match status" value="1"/>
</dbReference>
<dbReference type="NCBIfam" id="TIGR00030">
    <property type="entry name" value="S21p"/>
    <property type="match status" value="1"/>
</dbReference>
<reference evidence="5" key="1">
    <citation type="submission" date="2018-05" db="EMBL/GenBank/DDBJ databases">
        <authorList>
            <person name="Lanie J.A."/>
            <person name="Ng W.-L."/>
            <person name="Kazmierczak K.M."/>
            <person name="Andrzejewski T.M."/>
            <person name="Davidsen T.M."/>
            <person name="Wayne K.J."/>
            <person name="Tettelin H."/>
            <person name="Glass J.I."/>
            <person name="Rusch D."/>
            <person name="Podicherti R."/>
            <person name="Tsui H.-C.T."/>
            <person name="Winkler M.E."/>
        </authorList>
    </citation>
    <scope>NUCLEOTIDE SEQUENCE</scope>
</reference>
<evidence type="ECO:0000256" key="3">
    <source>
        <dbReference type="ARBA" id="ARBA00023274"/>
    </source>
</evidence>
<organism evidence="5">
    <name type="scientific">marine metagenome</name>
    <dbReference type="NCBI Taxonomy" id="408172"/>
    <lineage>
        <taxon>unclassified sequences</taxon>
        <taxon>metagenomes</taxon>
        <taxon>ecological metagenomes</taxon>
    </lineage>
</organism>
<dbReference type="GO" id="GO:1990904">
    <property type="term" value="C:ribonucleoprotein complex"/>
    <property type="evidence" value="ECO:0007669"/>
    <property type="project" value="UniProtKB-KW"/>
</dbReference>
<dbReference type="GO" id="GO:0006412">
    <property type="term" value="P:translation"/>
    <property type="evidence" value="ECO:0007669"/>
    <property type="project" value="InterPro"/>
</dbReference>
<dbReference type="GO" id="GO:0003735">
    <property type="term" value="F:structural constituent of ribosome"/>
    <property type="evidence" value="ECO:0007669"/>
    <property type="project" value="InterPro"/>
</dbReference>
<proteinExistence type="inferred from homology"/>
<feature type="region of interest" description="Disordered" evidence="4">
    <location>
        <begin position="49"/>
        <end position="71"/>
    </location>
</feature>
<dbReference type="HAMAP" id="MF_00358">
    <property type="entry name" value="Ribosomal_bS21"/>
    <property type="match status" value="1"/>
</dbReference>
<evidence type="ECO:0008006" key="6">
    <source>
        <dbReference type="Google" id="ProtNLM"/>
    </source>
</evidence>
<keyword evidence="3" id="KW-0687">Ribonucleoprotein</keyword>
<dbReference type="AlphaFoldDB" id="A0A381RF36"/>
<dbReference type="GO" id="GO:0005840">
    <property type="term" value="C:ribosome"/>
    <property type="evidence" value="ECO:0007669"/>
    <property type="project" value="UniProtKB-KW"/>
</dbReference>
<feature type="compositionally biased region" description="Basic residues" evidence="4">
    <location>
        <begin position="60"/>
        <end position="71"/>
    </location>
</feature>
<sequence>MPSIKIKNNESFDVGLRKFKRACEKAGVIPEVRKREFYEKPTAVRKRKAAAAVKREAKNQRKNRLGRPPRF</sequence>
<gene>
    <name evidence="5" type="ORF">METZ01_LOCUS42708</name>
</gene>
<evidence type="ECO:0000256" key="2">
    <source>
        <dbReference type="ARBA" id="ARBA00022980"/>
    </source>
</evidence>
<accession>A0A381RF36</accession>
<dbReference type="PANTHER" id="PTHR21109">
    <property type="entry name" value="MITOCHONDRIAL 28S RIBOSOMAL PROTEIN S21"/>
    <property type="match status" value="1"/>
</dbReference>
<name>A0A381RF36_9ZZZZ</name>